<evidence type="ECO:0000313" key="2">
    <source>
        <dbReference type="EMBL" id="KAG9447712.1"/>
    </source>
</evidence>
<organism evidence="2 3">
    <name type="scientific">Aristolochia fimbriata</name>
    <name type="common">White veined hardy Dutchman's pipe vine</name>
    <dbReference type="NCBI Taxonomy" id="158543"/>
    <lineage>
        <taxon>Eukaryota</taxon>
        <taxon>Viridiplantae</taxon>
        <taxon>Streptophyta</taxon>
        <taxon>Embryophyta</taxon>
        <taxon>Tracheophyta</taxon>
        <taxon>Spermatophyta</taxon>
        <taxon>Magnoliopsida</taxon>
        <taxon>Magnoliidae</taxon>
        <taxon>Piperales</taxon>
        <taxon>Aristolochiaceae</taxon>
        <taxon>Aristolochia</taxon>
    </lineage>
</organism>
<feature type="compositionally biased region" description="Polar residues" evidence="1">
    <location>
        <begin position="41"/>
        <end position="57"/>
    </location>
</feature>
<dbReference type="Proteomes" id="UP000825729">
    <property type="component" value="Unassembled WGS sequence"/>
</dbReference>
<keyword evidence="3" id="KW-1185">Reference proteome</keyword>
<evidence type="ECO:0000256" key="1">
    <source>
        <dbReference type="SAM" id="MobiDB-lite"/>
    </source>
</evidence>
<protein>
    <submittedName>
        <fullName evidence="2">Uncharacterized protein</fullName>
    </submittedName>
</protein>
<accession>A0AAV7EFV4</accession>
<proteinExistence type="predicted"/>
<gene>
    <name evidence="2" type="ORF">H6P81_013840</name>
</gene>
<feature type="compositionally biased region" description="Basic and acidic residues" evidence="1">
    <location>
        <begin position="1"/>
        <end position="30"/>
    </location>
</feature>
<feature type="region of interest" description="Disordered" evidence="1">
    <location>
        <begin position="1"/>
        <end position="57"/>
    </location>
</feature>
<dbReference type="AlphaFoldDB" id="A0AAV7EFV4"/>
<name>A0AAV7EFV4_ARIFI</name>
<comment type="caution">
    <text evidence="2">The sequence shown here is derived from an EMBL/GenBank/DDBJ whole genome shotgun (WGS) entry which is preliminary data.</text>
</comment>
<dbReference type="EMBL" id="JAINDJ010000005">
    <property type="protein sequence ID" value="KAG9447712.1"/>
    <property type="molecule type" value="Genomic_DNA"/>
</dbReference>
<sequence length="57" mass="6575">MMTRALEARGKSERKNCRKSRQDSDNREQGPEAQFGKEMSTARNNDVSSSNQRCHLF</sequence>
<reference evidence="2 3" key="1">
    <citation type="submission" date="2021-07" db="EMBL/GenBank/DDBJ databases">
        <title>The Aristolochia fimbriata genome: insights into angiosperm evolution, floral development and chemical biosynthesis.</title>
        <authorList>
            <person name="Jiao Y."/>
        </authorList>
    </citation>
    <scope>NUCLEOTIDE SEQUENCE [LARGE SCALE GENOMIC DNA]</scope>
    <source>
        <strain evidence="2">IBCAS-2021</strain>
        <tissue evidence="2">Leaf</tissue>
    </source>
</reference>
<evidence type="ECO:0000313" key="3">
    <source>
        <dbReference type="Proteomes" id="UP000825729"/>
    </source>
</evidence>